<evidence type="ECO:0000313" key="3">
    <source>
        <dbReference type="Proteomes" id="UP001474421"/>
    </source>
</evidence>
<feature type="region of interest" description="Disordered" evidence="1">
    <location>
        <begin position="1"/>
        <end position="181"/>
    </location>
</feature>
<dbReference type="PANTHER" id="PTHR23295:SF3">
    <property type="entry name" value="NUCLEAR RECEPTOR COACTIVATOR 5"/>
    <property type="match status" value="1"/>
</dbReference>
<dbReference type="InterPro" id="IPR036621">
    <property type="entry name" value="Anticodon-bd_dom_sf"/>
</dbReference>
<keyword evidence="3" id="KW-1185">Reference proteome</keyword>
<feature type="compositionally biased region" description="Polar residues" evidence="1">
    <location>
        <begin position="412"/>
        <end position="421"/>
    </location>
</feature>
<accession>A0AAW1BTL5</accession>
<feature type="compositionally biased region" description="Low complexity" evidence="1">
    <location>
        <begin position="491"/>
        <end position="504"/>
    </location>
</feature>
<feature type="region of interest" description="Disordered" evidence="1">
    <location>
        <begin position="389"/>
        <end position="436"/>
    </location>
</feature>
<feature type="compositionally biased region" description="Polar residues" evidence="1">
    <location>
        <begin position="505"/>
        <end position="514"/>
    </location>
</feature>
<dbReference type="EMBL" id="JAOTOJ010000003">
    <property type="protein sequence ID" value="KAK9405090.1"/>
    <property type="molecule type" value="Genomic_DNA"/>
</dbReference>
<dbReference type="SUPFAM" id="SSF52954">
    <property type="entry name" value="Class II aaRS ABD-related"/>
    <property type="match status" value="1"/>
</dbReference>
<sequence>MNKLPSRSSPSRRAFPGPSGREPIPYSERDARRDRSPNQGSPRRDGRNGRDSRDGRDLRGREMRGGRDHRDPRDSRDVRDSRDMRDSRDPLYDRYRETRETPYRREEGYDRYARPDDYYRRREEPSYDRYGEPLDRPTLDRPTMDRPTMDRPTMDRPTLDRPTLDRPTLDRPTLSTEERMKREERRREELYRQFFEDIKKRIDTERPVDCSVIVVNKQTKDYAESVGRKVRDLGMMVDLIFLNSEMSLQQALDDVSQGGSAFAIVITPQHQVHHSCTVNIMFGTPQEHRNMPQADAMVLVAKNYERYKSEVREKEREEIARRAAKMADETILQERERPLPAEESLRGAHPPAMQALLNLLADNRYLTGEETDKIINYLRERKERQLRATAESLPASLPGRQTMGAASGAMVPTSQGHQSGQPLPASAAATGPSNPQQELQAKILSLFNSGVATGAVNVSGGGSGVGVSPNPEFASGPSTPGRGPQLGMTGASQSQQRAPSQANQFPNHPGSTRVSGPRASAPPPPSQPLYQNRPPAPNSAAAGRPPLSLGINFDNPSVQKALDTLIQSGPALSHLVNQTVGQARAVPPAQQGMGSYQRHY</sequence>
<organism evidence="2 3">
    <name type="scientific">Crotalus adamanteus</name>
    <name type="common">Eastern diamondback rattlesnake</name>
    <dbReference type="NCBI Taxonomy" id="8729"/>
    <lineage>
        <taxon>Eukaryota</taxon>
        <taxon>Metazoa</taxon>
        <taxon>Chordata</taxon>
        <taxon>Craniata</taxon>
        <taxon>Vertebrata</taxon>
        <taxon>Euteleostomi</taxon>
        <taxon>Lepidosauria</taxon>
        <taxon>Squamata</taxon>
        <taxon>Bifurcata</taxon>
        <taxon>Unidentata</taxon>
        <taxon>Episquamata</taxon>
        <taxon>Toxicofera</taxon>
        <taxon>Serpentes</taxon>
        <taxon>Colubroidea</taxon>
        <taxon>Viperidae</taxon>
        <taxon>Crotalinae</taxon>
        <taxon>Crotalus</taxon>
    </lineage>
</organism>
<protein>
    <submittedName>
        <fullName evidence="2">Nuclear receptor coactivator 5</fullName>
    </submittedName>
</protein>
<gene>
    <name evidence="2" type="ORF">NXF25_009917</name>
</gene>
<name>A0AAW1BTL5_CROAD</name>
<dbReference type="GO" id="GO:0005654">
    <property type="term" value="C:nucleoplasm"/>
    <property type="evidence" value="ECO:0007669"/>
    <property type="project" value="TreeGrafter"/>
</dbReference>
<dbReference type="InterPro" id="IPR052600">
    <property type="entry name" value="Nuc_rcpt_coact/corep"/>
</dbReference>
<keyword evidence="2" id="KW-0675">Receptor</keyword>
<comment type="caution">
    <text evidence="2">The sequence shown here is derived from an EMBL/GenBank/DDBJ whole genome shotgun (WGS) entry which is preliminary data.</text>
</comment>
<reference evidence="2 3" key="1">
    <citation type="journal article" date="2024" name="Proc. Natl. Acad. Sci. U.S.A.">
        <title>The genetic regulatory architecture and epigenomic basis for age-related changes in rattlesnake venom.</title>
        <authorList>
            <person name="Hogan M.P."/>
            <person name="Holding M.L."/>
            <person name="Nystrom G.S."/>
            <person name="Colston T.J."/>
            <person name="Bartlett D.A."/>
            <person name="Mason A.J."/>
            <person name="Ellsworth S.A."/>
            <person name="Rautsaw R.M."/>
            <person name="Lawrence K.C."/>
            <person name="Strickland J.L."/>
            <person name="He B."/>
            <person name="Fraser P."/>
            <person name="Margres M.J."/>
            <person name="Gilbert D.M."/>
            <person name="Gibbs H.L."/>
            <person name="Parkinson C.L."/>
            <person name="Rokyta D.R."/>
        </authorList>
    </citation>
    <scope>NUCLEOTIDE SEQUENCE [LARGE SCALE GENOMIC DNA]</scope>
    <source>
        <strain evidence="2">DRR0105</strain>
    </source>
</reference>
<dbReference type="PANTHER" id="PTHR23295">
    <property type="entry name" value="NUCLEAR RECEPTOR COACTIVATOR 5-RELATED"/>
    <property type="match status" value="1"/>
</dbReference>
<feature type="compositionally biased region" description="Basic and acidic residues" evidence="1">
    <location>
        <begin position="27"/>
        <end position="169"/>
    </location>
</feature>
<dbReference type="AlphaFoldDB" id="A0AAW1BTL5"/>
<evidence type="ECO:0000313" key="2">
    <source>
        <dbReference type="EMBL" id="KAK9405090.1"/>
    </source>
</evidence>
<feature type="region of interest" description="Disordered" evidence="1">
    <location>
        <begin position="467"/>
        <end position="547"/>
    </location>
</feature>
<dbReference type="Proteomes" id="UP001474421">
    <property type="component" value="Unassembled WGS sequence"/>
</dbReference>
<feature type="compositionally biased region" description="Low complexity" evidence="1">
    <location>
        <begin position="1"/>
        <end position="21"/>
    </location>
</feature>
<dbReference type="GO" id="GO:0009966">
    <property type="term" value="P:regulation of signal transduction"/>
    <property type="evidence" value="ECO:0007669"/>
    <property type="project" value="TreeGrafter"/>
</dbReference>
<evidence type="ECO:0000256" key="1">
    <source>
        <dbReference type="SAM" id="MobiDB-lite"/>
    </source>
</evidence>
<dbReference type="Gene3D" id="3.40.50.800">
    <property type="entry name" value="Anticodon-binding domain"/>
    <property type="match status" value="1"/>
</dbReference>
<proteinExistence type="predicted"/>